<protein>
    <recommendedName>
        <fullName evidence="2">DUF2914 domain-containing protein</fullName>
    </recommendedName>
</protein>
<organism evidence="3 4">
    <name type="scientific">Candidatus Zambryskibacteria bacterium CG_4_9_14_3_um_filter_42_15</name>
    <dbReference type="NCBI Taxonomy" id="1975112"/>
    <lineage>
        <taxon>Bacteria</taxon>
        <taxon>Candidatus Zambryskiibacteriota</taxon>
    </lineage>
</organism>
<feature type="transmembrane region" description="Helical" evidence="1">
    <location>
        <begin position="72"/>
        <end position="96"/>
    </location>
</feature>
<dbReference type="InterPro" id="IPR022606">
    <property type="entry name" value="DUF2914"/>
</dbReference>
<proteinExistence type="predicted"/>
<comment type="caution">
    <text evidence="3">The sequence shown here is derived from an EMBL/GenBank/DDBJ whole genome shotgun (WGS) entry which is preliminary data.</text>
</comment>
<feature type="domain" description="DUF2914" evidence="2">
    <location>
        <begin position="281"/>
        <end position="346"/>
    </location>
</feature>
<keyword evidence="1" id="KW-0472">Membrane</keyword>
<feature type="transmembrane region" description="Helical" evidence="1">
    <location>
        <begin position="102"/>
        <end position="122"/>
    </location>
</feature>
<evidence type="ECO:0000313" key="4">
    <source>
        <dbReference type="Proteomes" id="UP000230758"/>
    </source>
</evidence>
<evidence type="ECO:0000256" key="1">
    <source>
        <dbReference type="SAM" id="Phobius"/>
    </source>
</evidence>
<keyword evidence="1" id="KW-1133">Transmembrane helix</keyword>
<feature type="transmembrane region" description="Helical" evidence="1">
    <location>
        <begin position="41"/>
        <end position="60"/>
    </location>
</feature>
<dbReference type="Proteomes" id="UP000230758">
    <property type="component" value="Unassembled WGS sequence"/>
</dbReference>
<gene>
    <name evidence="3" type="ORF">CO185_02485</name>
</gene>
<feature type="transmembrane region" description="Helical" evidence="1">
    <location>
        <begin position="12"/>
        <end position="29"/>
    </location>
</feature>
<keyword evidence="1" id="KW-0812">Transmembrane</keyword>
<dbReference type="Pfam" id="PF11141">
    <property type="entry name" value="DUF2914"/>
    <property type="match status" value="1"/>
</dbReference>
<dbReference type="AlphaFoldDB" id="A0A2M7WRF5"/>
<dbReference type="EMBL" id="PFXF01000027">
    <property type="protein sequence ID" value="PJA32588.1"/>
    <property type="molecule type" value="Genomic_DNA"/>
</dbReference>
<name>A0A2M7WRF5_9BACT</name>
<reference evidence="4" key="1">
    <citation type="submission" date="2017-09" db="EMBL/GenBank/DDBJ databases">
        <title>Depth-based differentiation of microbial function through sediment-hosted aquifers and enrichment of novel symbionts in the deep terrestrial subsurface.</title>
        <authorList>
            <person name="Probst A.J."/>
            <person name="Ladd B."/>
            <person name="Jarett J.K."/>
            <person name="Geller-Mcgrath D.E."/>
            <person name="Sieber C.M.K."/>
            <person name="Emerson J.B."/>
            <person name="Anantharaman K."/>
            <person name="Thomas B.C."/>
            <person name="Malmstrom R."/>
            <person name="Stieglmeier M."/>
            <person name="Klingl A."/>
            <person name="Woyke T."/>
            <person name="Ryan C.M."/>
            <person name="Banfield J.F."/>
        </authorList>
    </citation>
    <scope>NUCLEOTIDE SEQUENCE [LARGE SCALE GENOMIC DNA]</scope>
</reference>
<evidence type="ECO:0000313" key="3">
    <source>
        <dbReference type="EMBL" id="PJA32588.1"/>
    </source>
</evidence>
<evidence type="ECO:0000259" key="2">
    <source>
        <dbReference type="Pfam" id="PF11141"/>
    </source>
</evidence>
<sequence>MKILRRLYEKFERYISPLALISGFIFDFFTLKRVDFLWDNFLIILYLIFAGVSIIIINLFETDRPRNKFIENIYEFLPLFLQFSFGGLFSAFVIFYSKSASLFTGGAFILILGIFLVGNEFFKKRYSKLAFHIGVYFVALFSFSIYFLPVLIKQMGALVFLSSGGISLVLISLFVLIIAHLAPERYKEAGKLSSLVVLGLYISINILYFTNIIPPIPLSLKMADVFHNVERQIDGNYLVLGENNNIWREKFSLSQKIHLIPGQPVYVFSSIFAPTNLSVELVHNWQYFDDVSEKWVSSSKISFPIKGGRNEGYRGFSKKENVFEGKWRVDIETERGQVIGRVRFDIFMVETIQGLETKII</sequence>
<feature type="transmembrane region" description="Helical" evidence="1">
    <location>
        <begin position="158"/>
        <end position="182"/>
    </location>
</feature>
<feature type="transmembrane region" description="Helical" evidence="1">
    <location>
        <begin position="194"/>
        <end position="213"/>
    </location>
</feature>
<feature type="transmembrane region" description="Helical" evidence="1">
    <location>
        <begin position="129"/>
        <end position="152"/>
    </location>
</feature>
<accession>A0A2M7WRF5</accession>